<dbReference type="AlphaFoldDB" id="A0A1I2XGY8"/>
<feature type="chain" id="PRO_5011710304" description="DUF3347 domain-containing protein" evidence="1">
    <location>
        <begin position="21"/>
        <end position="167"/>
    </location>
</feature>
<dbReference type="EMBL" id="FOPP01000005">
    <property type="protein sequence ID" value="SFH11311.1"/>
    <property type="molecule type" value="Genomic_DNA"/>
</dbReference>
<sequence>MKKIIIMVALFVAASLTTNAQSMVAKREHNNTLKAYFATKNALAKDNASQANETAKILAENIAVFPIKTLTAAQLAVWNVEAGTIQKMASTIATEKSIKEQRKSFWTLSSAMIKLTKSFNMNDEVVYVQYCPMAKKSWLNEAEAVQNPFYGSMMYDCGEITETLAKK</sequence>
<protein>
    <recommendedName>
        <fullName evidence="2">DUF3347 domain-containing protein</fullName>
    </recommendedName>
</protein>
<evidence type="ECO:0000256" key="1">
    <source>
        <dbReference type="SAM" id="SignalP"/>
    </source>
</evidence>
<evidence type="ECO:0000313" key="4">
    <source>
        <dbReference type="Proteomes" id="UP000199666"/>
    </source>
</evidence>
<evidence type="ECO:0000313" key="3">
    <source>
        <dbReference type="EMBL" id="SFH11311.1"/>
    </source>
</evidence>
<gene>
    <name evidence="3" type="ORF">SAMN04489864_105154</name>
</gene>
<organism evidence="3 4">
    <name type="scientific">Pedobacter insulae</name>
    <dbReference type="NCBI Taxonomy" id="414048"/>
    <lineage>
        <taxon>Bacteria</taxon>
        <taxon>Pseudomonadati</taxon>
        <taxon>Bacteroidota</taxon>
        <taxon>Sphingobacteriia</taxon>
        <taxon>Sphingobacteriales</taxon>
        <taxon>Sphingobacteriaceae</taxon>
        <taxon>Pedobacter</taxon>
    </lineage>
</organism>
<dbReference type="Pfam" id="PF11827">
    <property type="entry name" value="DUF3347"/>
    <property type="match status" value="1"/>
</dbReference>
<reference evidence="3 4" key="1">
    <citation type="submission" date="2016-10" db="EMBL/GenBank/DDBJ databases">
        <authorList>
            <person name="de Groot N.N."/>
        </authorList>
    </citation>
    <scope>NUCLEOTIDE SEQUENCE [LARGE SCALE GENOMIC DNA]</scope>
    <source>
        <strain evidence="3 4">DSM 18684</strain>
    </source>
</reference>
<feature type="domain" description="DUF3347" evidence="2">
    <location>
        <begin position="33"/>
        <end position="123"/>
    </location>
</feature>
<dbReference type="InterPro" id="IPR021782">
    <property type="entry name" value="DUF3347"/>
</dbReference>
<dbReference type="OrthoDB" id="5513217at2"/>
<dbReference type="Proteomes" id="UP000199666">
    <property type="component" value="Unassembled WGS sequence"/>
</dbReference>
<feature type="signal peptide" evidence="1">
    <location>
        <begin position="1"/>
        <end position="20"/>
    </location>
</feature>
<proteinExistence type="predicted"/>
<name>A0A1I2XGY8_9SPHI</name>
<accession>A0A1I2XGY8</accession>
<keyword evidence="1" id="KW-0732">Signal</keyword>
<dbReference type="STRING" id="414048.SAMN04489864_105154"/>
<dbReference type="RefSeq" id="WP_090993628.1">
    <property type="nucleotide sequence ID" value="NZ_FOPP01000005.1"/>
</dbReference>
<evidence type="ECO:0000259" key="2">
    <source>
        <dbReference type="Pfam" id="PF11827"/>
    </source>
</evidence>
<keyword evidence="4" id="KW-1185">Reference proteome</keyword>